<evidence type="ECO:0000313" key="2">
    <source>
        <dbReference type="EMBL" id="KCW48688.1"/>
    </source>
</evidence>
<dbReference type="Pfam" id="PF05623">
    <property type="entry name" value="DUF789"/>
    <property type="match status" value="1"/>
</dbReference>
<feature type="region of interest" description="Disordered" evidence="1">
    <location>
        <begin position="117"/>
        <end position="153"/>
    </location>
</feature>
<accession>A0A059A4E3</accession>
<feature type="compositionally biased region" description="Polar residues" evidence="1">
    <location>
        <begin position="130"/>
        <end position="142"/>
    </location>
</feature>
<dbReference type="InterPro" id="IPR008507">
    <property type="entry name" value="DUF789"/>
</dbReference>
<reference evidence="2" key="1">
    <citation type="submission" date="2013-07" db="EMBL/GenBank/DDBJ databases">
        <title>The genome of Eucalyptus grandis.</title>
        <authorList>
            <person name="Schmutz J."/>
            <person name="Hayes R."/>
            <person name="Myburg A."/>
            <person name="Tuskan G."/>
            <person name="Grattapaglia D."/>
            <person name="Rokhsar D.S."/>
        </authorList>
    </citation>
    <scope>NUCLEOTIDE SEQUENCE</scope>
    <source>
        <tissue evidence="2">Leaf extractions</tissue>
    </source>
</reference>
<protein>
    <submittedName>
        <fullName evidence="2">Uncharacterized protein</fullName>
    </submittedName>
</protein>
<organism evidence="2">
    <name type="scientific">Eucalyptus grandis</name>
    <name type="common">Flooded gum</name>
    <dbReference type="NCBI Taxonomy" id="71139"/>
    <lineage>
        <taxon>Eukaryota</taxon>
        <taxon>Viridiplantae</taxon>
        <taxon>Streptophyta</taxon>
        <taxon>Embryophyta</taxon>
        <taxon>Tracheophyta</taxon>
        <taxon>Spermatophyta</taxon>
        <taxon>Magnoliopsida</taxon>
        <taxon>eudicotyledons</taxon>
        <taxon>Gunneridae</taxon>
        <taxon>Pentapetalae</taxon>
        <taxon>rosids</taxon>
        <taxon>malvids</taxon>
        <taxon>Myrtales</taxon>
        <taxon>Myrtaceae</taxon>
        <taxon>Myrtoideae</taxon>
        <taxon>Eucalypteae</taxon>
        <taxon>Eucalyptus</taxon>
    </lineage>
</organism>
<dbReference type="Gramene" id="KCW48688">
    <property type="protein sequence ID" value="KCW48688"/>
    <property type="gene ID" value="EUGRSUZ_K02341"/>
</dbReference>
<sequence>MAFSRCHNPPNLQCFLDSVTPVVPSRTASKSHIHDINHLWQPAGKEMIKYFELKDLWHSYEEWSAFGVSTKVVLSDGETVKQYYVPYLSAIQIYTNQTIVCNRNKAEGNVAVEFESDSWSDDTGSDKLSRSLSNDSSKAWDSISEDSSSDQPVSWSMRNKLGSIYLEYFEACSPNWRIPLSNKMTELTKDHQALTTLRSMDISPASWMAVAWYPIYHIPNSSNDKDLLTCFLTYHTLSSSFLESADDVYEDDQCHPLYMDSKLKRVGSDKIRLSPFGLAAYKMRGDLWVKPETFEHLKFTQLHDAAHSWAKQLNVYHHDLNFFSRDSIV</sequence>
<dbReference type="OrthoDB" id="1896065at2759"/>
<name>A0A059A4E3_EUCGR</name>
<dbReference type="InParanoid" id="A0A059A4E3"/>
<dbReference type="STRING" id="71139.A0A059A4E3"/>
<dbReference type="PANTHER" id="PTHR31343:SF29">
    <property type="entry name" value="DUF789 DOMAIN-CONTAINING PROTEIN"/>
    <property type="match status" value="1"/>
</dbReference>
<evidence type="ECO:0000256" key="1">
    <source>
        <dbReference type="SAM" id="MobiDB-lite"/>
    </source>
</evidence>
<dbReference type="OMA" id="DVVDCES"/>
<dbReference type="eggNOG" id="ENOG502QQ4H">
    <property type="taxonomic scope" value="Eukaryota"/>
</dbReference>
<dbReference type="PANTHER" id="PTHR31343">
    <property type="entry name" value="T15D22.8"/>
    <property type="match status" value="1"/>
</dbReference>
<dbReference type="KEGG" id="egr:104425894"/>
<gene>
    <name evidence="2" type="ORF">EUGRSUZ_K02341</name>
</gene>
<dbReference type="AlphaFoldDB" id="A0A059A4E3"/>
<dbReference type="EMBL" id="KK198763">
    <property type="protein sequence ID" value="KCW48688.1"/>
    <property type="molecule type" value="Genomic_DNA"/>
</dbReference>
<proteinExistence type="predicted"/>